<dbReference type="RefSeq" id="WP_344043794.1">
    <property type="nucleotide sequence ID" value="NZ_BAAAPB010000001.1"/>
</dbReference>
<evidence type="ECO:0000313" key="3">
    <source>
        <dbReference type="Proteomes" id="UP001500571"/>
    </source>
</evidence>
<keyword evidence="3" id="KW-1185">Reference proteome</keyword>
<dbReference type="SMART" id="SM01012">
    <property type="entry name" value="ANTAR"/>
    <property type="match status" value="1"/>
</dbReference>
<comment type="caution">
    <text evidence="2">The sequence shown here is derived from an EMBL/GenBank/DDBJ whole genome shotgun (WGS) entry which is preliminary data.</text>
</comment>
<dbReference type="SUPFAM" id="SSF55781">
    <property type="entry name" value="GAF domain-like"/>
    <property type="match status" value="1"/>
</dbReference>
<dbReference type="Gene3D" id="3.30.450.40">
    <property type="match status" value="1"/>
</dbReference>
<dbReference type="EMBL" id="BAAAPB010000001">
    <property type="protein sequence ID" value="GAA1955887.1"/>
    <property type="molecule type" value="Genomic_DNA"/>
</dbReference>
<sequence length="238" mass="24330">MRTTAQILAAVDAVAGSARSLPELLCDDCATHLGLVGAGIALMNDTGHQGVVGASDALTARLEELQFELGEGPGLDASRDNAPILRSDLGARGSATWPVFGPVAVAAGVSAVFALPLQVGAVRLGSLCLYRSAPGSLGVEGTATALAYADAATEVLLRLHAEVAPGSSLHSDLGDMLRLRAEVHQATGFVSVQASVGITEALLLLRAHAFAADRPLLDVARDVLSGRLRIPLQEGEDG</sequence>
<name>A0ABP5C382_9ACTN</name>
<evidence type="ECO:0000259" key="1">
    <source>
        <dbReference type="SMART" id="SM01012"/>
    </source>
</evidence>
<reference evidence="3" key="1">
    <citation type="journal article" date="2019" name="Int. J. Syst. Evol. Microbiol.">
        <title>The Global Catalogue of Microorganisms (GCM) 10K type strain sequencing project: providing services to taxonomists for standard genome sequencing and annotation.</title>
        <authorList>
            <consortium name="The Broad Institute Genomics Platform"/>
            <consortium name="The Broad Institute Genome Sequencing Center for Infectious Disease"/>
            <person name="Wu L."/>
            <person name="Ma J."/>
        </authorList>
    </citation>
    <scope>NUCLEOTIDE SEQUENCE [LARGE SCALE GENOMIC DNA]</scope>
    <source>
        <strain evidence="3">JCM 15309</strain>
    </source>
</reference>
<proteinExistence type="predicted"/>
<feature type="domain" description="ANTAR" evidence="1">
    <location>
        <begin position="169"/>
        <end position="224"/>
    </location>
</feature>
<protein>
    <submittedName>
        <fullName evidence="2">GAF domain-containing protein</fullName>
    </submittedName>
</protein>
<evidence type="ECO:0000313" key="2">
    <source>
        <dbReference type="EMBL" id="GAA1955887.1"/>
    </source>
</evidence>
<organism evidence="2 3">
    <name type="scientific">Nocardioides panacihumi</name>
    <dbReference type="NCBI Taxonomy" id="400774"/>
    <lineage>
        <taxon>Bacteria</taxon>
        <taxon>Bacillati</taxon>
        <taxon>Actinomycetota</taxon>
        <taxon>Actinomycetes</taxon>
        <taxon>Propionibacteriales</taxon>
        <taxon>Nocardioidaceae</taxon>
        <taxon>Nocardioides</taxon>
    </lineage>
</organism>
<dbReference type="InterPro" id="IPR029016">
    <property type="entry name" value="GAF-like_dom_sf"/>
</dbReference>
<dbReference type="Proteomes" id="UP001500571">
    <property type="component" value="Unassembled WGS sequence"/>
</dbReference>
<dbReference type="InterPro" id="IPR005561">
    <property type="entry name" value="ANTAR"/>
</dbReference>
<gene>
    <name evidence="2" type="ORF">GCM10009798_13970</name>
</gene>
<accession>A0ABP5C382</accession>